<evidence type="ECO:0000313" key="1">
    <source>
        <dbReference type="EMBL" id="CAF4459252.1"/>
    </source>
</evidence>
<name>A0A8S2WT12_9BILA</name>
<accession>A0A8S2WT12</accession>
<dbReference type="Gene3D" id="2.170.270.10">
    <property type="entry name" value="SET domain"/>
    <property type="match status" value="1"/>
</dbReference>
<gene>
    <name evidence="1" type="ORF">GIL414_LOCUS32791</name>
</gene>
<dbReference type="Proteomes" id="UP000681720">
    <property type="component" value="Unassembled WGS sequence"/>
</dbReference>
<reference evidence="1" key="1">
    <citation type="submission" date="2021-02" db="EMBL/GenBank/DDBJ databases">
        <authorList>
            <person name="Nowell W R."/>
        </authorList>
    </citation>
    <scope>NUCLEOTIDE SEQUENCE</scope>
</reference>
<protein>
    <recommendedName>
        <fullName evidence="3">SET domain-containing protein</fullName>
    </recommendedName>
</protein>
<sequence>MSHLLPLRQQPLRKKSDDEDYQLLPYKLFVELFERNVIGSGLWPKLARFNHSCLPNCQFIIINRLCFLSVLKPIET</sequence>
<dbReference type="SUPFAM" id="SSF82199">
    <property type="entry name" value="SET domain"/>
    <property type="match status" value="1"/>
</dbReference>
<organism evidence="1 2">
    <name type="scientific">Rotaria magnacalcarata</name>
    <dbReference type="NCBI Taxonomy" id="392030"/>
    <lineage>
        <taxon>Eukaryota</taxon>
        <taxon>Metazoa</taxon>
        <taxon>Spiralia</taxon>
        <taxon>Gnathifera</taxon>
        <taxon>Rotifera</taxon>
        <taxon>Eurotatoria</taxon>
        <taxon>Bdelloidea</taxon>
        <taxon>Philodinida</taxon>
        <taxon>Philodinidae</taxon>
        <taxon>Rotaria</taxon>
    </lineage>
</organism>
<dbReference type="InterPro" id="IPR046341">
    <property type="entry name" value="SET_dom_sf"/>
</dbReference>
<dbReference type="AlphaFoldDB" id="A0A8S2WT12"/>
<feature type="non-terminal residue" evidence="1">
    <location>
        <position position="76"/>
    </location>
</feature>
<dbReference type="EMBL" id="CAJOBJ010070770">
    <property type="protein sequence ID" value="CAF4459252.1"/>
    <property type="molecule type" value="Genomic_DNA"/>
</dbReference>
<comment type="caution">
    <text evidence="1">The sequence shown here is derived from an EMBL/GenBank/DDBJ whole genome shotgun (WGS) entry which is preliminary data.</text>
</comment>
<evidence type="ECO:0000313" key="2">
    <source>
        <dbReference type="Proteomes" id="UP000681720"/>
    </source>
</evidence>
<proteinExistence type="predicted"/>
<evidence type="ECO:0008006" key="3">
    <source>
        <dbReference type="Google" id="ProtNLM"/>
    </source>
</evidence>